<feature type="region of interest" description="Disordered" evidence="1">
    <location>
        <begin position="1"/>
        <end position="70"/>
    </location>
</feature>
<proteinExistence type="predicted"/>
<accession>A0A9D3RH56</accession>
<name>A0A9D3RH56_ANGAN</name>
<organism evidence="2 3">
    <name type="scientific">Anguilla anguilla</name>
    <name type="common">European freshwater eel</name>
    <name type="synonym">Muraena anguilla</name>
    <dbReference type="NCBI Taxonomy" id="7936"/>
    <lineage>
        <taxon>Eukaryota</taxon>
        <taxon>Metazoa</taxon>
        <taxon>Chordata</taxon>
        <taxon>Craniata</taxon>
        <taxon>Vertebrata</taxon>
        <taxon>Euteleostomi</taxon>
        <taxon>Actinopterygii</taxon>
        <taxon>Neopterygii</taxon>
        <taxon>Teleostei</taxon>
        <taxon>Anguilliformes</taxon>
        <taxon>Anguillidae</taxon>
        <taxon>Anguilla</taxon>
    </lineage>
</organism>
<reference evidence="2" key="1">
    <citation type="submission" date="2021-01" db="EMBL/GenBank/DDBJ databases">
        <title>A chromosome-scale assembly of European eel, Anguilla anguilla.</title>
        <authorList>
            <person name="Henkel C."/>
            <person name="Jong-Raadsen S.A."/>
            <person name="Dufour S."/>
            <person name="Weltzien F.-A."/>
            <person name="Palstra A.P."/>
            <person name="Pelster B."/>
            <person name="Spaink H.P."/>
            <person name="Van Den Thillart G.E."/>
            <person name="Jansen H."/>
            <person name="Zahm M."/>
            <person name="Klopp C."/>
            <person name="Cedric C."/>
            <person name="Louis A."/>
            <person name="Berthelot C."/>
            <person name="Parey E."/>
            <person name="Roest Crollius H."/>
            <person name="Montfort J."/>
            <person name="Robinson-Rechavi M."/>
            <person name="Bucao C."/>
            <person name="Bouchez O."/>
            <person name="Gislard M."/>
            <person name="Lluch J."/>
            <person name="Milhes M."/>
            <person name="Lampietro C."/>
            <person name="Lopez Roques C."/>
            <person name="Donnadieu C."/>
            <person name="Braasch I."/>
            <person name="Desvignes T."/>
            <person name="Postlethwait J."/>
            <person name="Bobe J."/>
            <person name="Guiguen Y."/>
            <person name="Dirks R."/>
        </authorList>
    </citation>
    <scope>NUCLEOTIDE SEQUENCE</scope>
    <source>
        <strain evidence="2">Tag_6206</strain>
        <tissue evidence="2">Liver</tissue>
    </source>
</reference>
<dbReference type="AlphaFoldDB" id="A0A9D3RH56"/>
<keyword evidence="3" id="KW-1185">Reference proteome</keyword>
<comment type="caution">
    <text evidence="2">The sequence shown here is derived from an EMBL/GenBank/DDBJ whole genome shotgun (WGS) entry which is preliminary data.</text>
</comment>
<dbReference type="EMBL" id="JAFIRN010000019">
    <property type="protein sequence ID" value="KAG5830186.1"/>
    <property type="molecule type" value="Genomic_DNA"/>
</dbReference>
<protein>
    <submittedName>
        <fullName evidence="2">Uncharacterized protein</fullName>
    </submittedName>
</protein>
<evidence type="ECO:0000313" key="2">
    <source>
        <dbReference type="EMBL" id="KAG5830186.1"/>
    </source>
</evidence>
<gene>
    <name evidence="2" type="ORF">ANANG_G00307400</name>
</gene>
<sequence>MRDSSMAGGELHKRGPVEGKVPAGAGGQITEEGTNEEGGLGRSKRLHVPRQSTEGTGGGQAHMGARCMDNGDGTGRISLLRSRTPIMTGQQVLREDWCGEEWGFIGGKPLWGVAKFF</sequence>
<evidence type="ECO:0000256" key="1">
    <source>
        <dbReference type="SAM" id="MobiDB-lite"/>
    </source>
</evidence>
<dbReference type="Proteomes" id="UP001044222">
    <property type="component" value="Chromosome 19"/>
</dbReference>
<evidence type="ECO:0000313" key="3">
    <source>
        <dbReference type="Proteomes" id="UP001044222"/>
    </source>
</evidence>